<evidence type="ECO:0000256" key="3">
    <source>
        <dbReference type="PROSITE-ProRule" id="PRU00023"/>
    </source>
</evidence>
<reference evidence="4" key="2">
    <citation type="journal article" date="2021" name="Genome Biol. Evol.">
        <title>Developing a high-quality reference genome for a parasitic bivalve with doubly uniparental inheritance (Bivalvia: Unionida).</title>
        <authorList>
            <person name="Smith C.H."/>
        </authorList>
    </citation>
    <scope>NUCLEOTIDE SEQUENCE</scope>
    <source>
        <strain evidence="4">CHS0354</strain>
        <tissue evidence="4">Mantle</tissue>
    </source>
</reference>
<reference evidence="4" key="1">
    <citation type="journal article" date="2021" name="Genome Biol. Evol.">
        <title>A High-Quality Reference Genome for a Parasitic Bivalve with Doubly Uniparental Inheritance (Bivalvia: Unionida).</title>
        <authorList>
            <person name="Smith C.H."/>
        </authorList>
    </citation>
    <scope>NUCLEOTIDE SEQUENCE</scope>
    <source>
        <strain evidence="4">CHS0354</strain>
    </source>
</reference>
<keyword evidence="2 3" id="KW-0040">ANK repeat</keyword>
<accession>A0AAE0W6D8</accession>
<dbReference type="PROSITE" id="PS50297">
    <property type="entry name" value="ANK_REP_REGION"/>
    <property type="match status" value="1"/>
</dbReference>
<dbReference type="SMART" id="SM00248">
    <property type="entry name" value="ANK"/>
    <property type="match status" value="2"/>
</dbReference>
<evidence type="ECO:0000313" key="4">
    <source>
        <dbReference type="EMBL" id="KAK3603181.1"/>
    </source>
</evidence>
<evidence type="ECO:0000313" key="5">
    <source>
        <dbReference type="Proteomes" id="UP001195483"/>
    </source>
</evidence>
<keyword evidence="5" id="KW-1185">Reference proteome</keyword>
<gene>
    <name evidence="4" type="ORF">CHS0354_043015</name>
</gene>
<reference evidence="4" key="3">
    <citation type="submission" date="2023-05" db="EMBL/GenBank/DDBJ databases">
        <authorList>
            <person name="Smith C.H."/>
        </authorList>
    </citation>
    <scope>NUCLEOTIDE SEQUENCE</scope>
    <source>
        <strain evidence="4">CHS0354</strain>
        <tissue evidence="4">Mantle</tissue>
    </source>
</reference>
<organism evidence="4 5">
    <name type="scientific">Potamilus streckersoni</name>
    <dbReference type="NCBI Taxonomy" id="2493646"/>
    <lineage>
        <taxon>Eukaryota</taxon>
        <taxon>Metazoa</taxon>
        <taxon>Spiralia</taxon>
        <taxon>Lophotrochozoa</taxon>
        <taxon>Mollusca</taxon>
        <taxon>Bivalvia</taxon>
        <taxon>Autobranchia</taxon>
        <taxon>Heteroconchia</taxon>
        <taxon>Palaeoheterodonta</taxon>
        <taxon>Unionida</taxon>
        <taxon>Unionoidea</taxon>
        <taxon>Unionidae</taxon>
        <taxon>Ambleminae</taxon>
        <taxon>Lampsilini</taxon>
        <taxon>Potamilus</taxon>
    </lineage>
</organism>
<dbReference type="Pfam" id="PF12796">
    <property type="entry name" value="Ank_2"/>
    <property type="match status" value="1"/>
</dbReference>
<dbReference type="SUPFAM" id="SSF48403">
    <property type="entry name" value="Ankyrin repeat"/>
    <property type="match status" value="1"/>
</dbReference>
<dbReference type="InterPro" id="IPR002110">
    <property type="entry name" value="Ankyrin_rpt"/>
</dbReference>
<sequence>MAEVGETEYSVLKDLQSHLRTANVPLENLSTLAQQGDDRLVEEFLTENIKIEGSGPEVMQSQLYIASFWGMRDMVQLLMHKGADPNHQNKGTKWTPLHAATFQEHGPVIMVLLEHGAKPEMPDAEGRTPIDFASASDKIWPHFAILQYSRTSRADLVDKKIIRPGSNQFSRQYKQPGQGIRMAASSRPESTHAFNSDPFIHAAVTGDVLADDNETIPPALDQQPRFSMWQ</sequence>
<dbReference type="Proteomes" id="UP001195483">
    <property type="component" value="Unassembled WGS sequence"/>
</dbReference>
<proteinExistence type="predicted"/>
<evidence type="ECO:0000256" key="1">
    <source>
        <dbReference type="ARBA" id="ARBA00022737"/>
    </source>
</evidence>
<dbReference type="PROSITE" id="PS50088">
    <property type="entry name" value="ANK_REPEAT"/>
    <property type="match status" value="2"/>
</dbReference>
<dbReference type="EMBL" id="JAEAOA010002359">
    <property type="protein sequence ID" value="KAK3603181.1"/>
    <property type="molecule type" value="Genomic_DNA"/>
</dbReference>
<keyword evidence="1" id="KW-0677">Repeat</keyword>
<feature type="repeat" description="ANK" evidence="3">
    <location>
        <begin position="92"/>
        <end position="124"/>
    </location>
</feature>
<protein>
    <submittedName>
        <fullName evidence="4">Uncharacterized protein</fullName>
    </submittedName>
</protein>
<name>A0AAE0W6D8_9BIVA</name>
<dbReference type="AlphaFoldDB" id="A0AAE0W6D8"/>
<feature type="repeat" description="ANK" evidence="3">
    <location>
        <begin position="58"/>
        <end position="90"/>
    </location>
</feature>
<evidence type="ECO:0000256" key="2">
    <source>
        <dbReference type="ARBA" id="ARBA00023043"/>
    </source>
</evidence>
<dbReference type="PANTHER" id="PTHR24171">
    <property type="entry name" value="ANKYRIN REPEAT DOMAIN-CONTAINING PROTEIN 39-RELATED"/>
    <property type="match status" value="1"/>
</dbReference>
<dbReference type="InterPro" id="IPR036770">
    <property type="entry name" value="Ankyrin_rpt-contain_sf"/>
</dbReference>
<dbReference type="Gene3D" id="1.25.40.20">
    <property type="entry name" value="Ankyrin repeat-containing domain"/>
    <property type="match status" value="1"/>
</dbReference>
<comment type="caution">
    <text evidence="4">The sequence shown here is derived from an EMBL/GenBank/DDBJ whole genome shotgun (WGS) entry which is preliminary data.</text>
</comment>